<accession>G7YFX3</accession>
<dbReference type="PANTHER" id="PTHR46965:SF1">
    <property type="entry name" value="BTB_POZ DOMAIN-CONTAINING PROTEIN 19"/>
    <property type="match status" value="1"/>
</dbReference>
<evidence type="ECO:0000256" key="1">
    <source>
        <dbReference type="SAM" id="MobiDB-lite"/>
    </source>
</evidence>
<dbReference type="Pfam" id="PF26215">
    <property type="entry name" value="HTH_animal"/>
    <property type="match status" value="1"/>
</dbReference>
<feature type="region of interest" description="Disordered" evidence="1">
    <location>
        <begin position="1"/>
        <end position="33"/>
    </location>
</feature>
<sequence length="395" mass="44643">MPPLESPTGHRLRSTFEGFLGRPKESSCSEDYTPQLNDLKPDVRDEVVQKPRYVSAMRARHCHTQFEGIPATMPLLLWTVLSRPLTENTKKLFIWTQPSPKRVHSNLLNLLFGLTISCPRIPPITLYSDCNIVIMPDAMTHRPRLSVRGENYVFGNPEKYAQDMEFLLTEGKFCDTRFLLGQKGYTLHGHKAIIAARCPVISKMLLPNTGDLMQSTTSSHVLKGCEPEVFRILIRFLYTNRMNFENMPTGKVGLTSDIEKNIFTSFTKYSEPHSNFSCRNWLNKSITDDVLLSSLKCIFDAIIIKLNLPLPANCGTHKFGRELKITVYEKLTDTGAVLNYSSAHPKSLFASVASSIFGRVRALCTEGADRTAAQTEVQNKLLRMGHPTSLIRRYL</sequence>
<feature type="domain" description="BTB" evidence="2">
    <location>
        <begin position="174"/>
        <end position="246"/>
    </location>
</feature>
<proteinExistence type="predicted"/>
<dbReference type="InterPro" id="IPR058912">
    <property type="entry name" value="HTH_animal"/>
</dbReference>
<gene>
    <name evidence="3" type="ORF">CLF_106910</name>
</gene>
<evidence type="ECO:0000313" key="4">
    <source>
        <dbReference type="Proteomes" id="UP000008909"/>
    </source>
</evidence>
<protein>
    <recommendedName>
        <fullName evidence="2">BTB domain-containing protein</fullName>
    </recommendedName>
</protein>
<evidence type="ECO:0000259" key="2">
    <source>
        <dbReference type="PROSITE" id="PS50097"/>
    </source>
</evidence>
<dbReference type="Pfam" id="PF00651">
    <property type="entry name" value="BTB"/>
    <property type="match status" value="1"/>
</dbReference>
<keyword evidence="4" id="KW-1185">Reference proteome</keyword>
<dbReference type="Gene3D" id="3.30.710.10">
    <property type="entry name" value="Potassium Channel Kv1.1, Chain A"/>
    <property type="match status" value="1"/>
</dbReference>
<dbReference type="InterPro" id="IPR011333">
    <property type="entry name" value="SKP1/BTB/POZ_sf"/>
</dbReference>
<dbReference type="InterPro" id="IPR042846">
    <property type="entry name" value="BTBD19"/>
</dbReference>
<reference key="2">
    <citation type="submission" date="2011-10" db="EMBL/GenBank/DDBJ databases">
        <title>The genome and transcriptome sequence of Clonorchis sinensis provide insights into the carcinogenic liver fluke.</title>
        <authorList>
            <person name="Wang X."/>
            <person name="Huang Y."/>
            <person name="Chen W."/>
            <person name="Liu H."/>
            <person name="Guo L."/>
            <person name="Chen Y."/>
            <person name="Luo F."/>
            <person name="Zhou W."/>
            <person name="Sun J."/>
            <person name="Mao Q."/>
            <person name="Liang P."/>
            <person name="Zhou C."/>
            <person name="Tian Y."/>
            <person name="Men J."/>
            <person name="Lv X."/>
            <person name="Huang L."/>
            <person name="Zhou J."/>
            <person name="Hu Y."/>
            <person name="Li R."/>
            <person name="Zhang F."/>
            <person name="Lei H."/>
            <person name="Li X."/>
            <person name="Hu X."/>
            <person name="Liang C."/>
            <person name="Xu J."/>
            <person name="Wu Z."/>
            <person name="Yu X."/>
        </authorList>
    </citation>
    <scope>NUCLEOTIDE SEQUENCE</scope>
    <source>
        <strain>Henan</strain>
    </source>
</reference>
<dbReference type="SUPFAM" id="SSF54695">
    <property type="entry name" value="POZ domain"/>
    <property type="match status" value="1"/>
</dbReference>
<dbReference type="EMBL" id="DF143208">
    <property type="protein sequence ID" value="GAA51856.1"/>
    <property type="molecule type" value="Genomic_DNA"/>
</dbReference>
<dbReference type="PANTHER" id="PTHR46965">
    <property type="entry name" value="BTB/POZ DOMAIN-CONTAINING PROTEIN 19"/>
    <property type="match status" value="1"/>
</dbReference>
<dbReference type="AlphaFoldDB" id="G7YFX3"/>
<dbReference type="Proteomes" id="UP000008909">
    <property type="component" value="Unassembled WGS sequence"/>
</dbReference>
<organism evidence="3 4">
    <name type="scientific">Clonorchis sinensis</name>
    <name type="common">Chinese liver fluke</name>
    <dbReference type="NCBI Taxonomy" id="79923"/>
    <lineage>
        <taxon>Eukaryota</taxon>
        <taxon>Metazoa</taxon>
        <taxon>Spiralia</taxon>
        <taxon>Lophotrochozoa</taxon>
        <taxon>Platyhelminthes</taxon>
        <taxon>Trematoda</taxon>
        <taxon>Digenea</taxon>
        <taxon>Opisthorchiida</taxon>
        <taxon>Opisthorchiata</taxon>
        <taxon>Opisthorchiidae</taxon>
        <taxon>Clonorchis</taxon>
    </lineage>
</organism>
<reference evidence="3" key="1">
    <citation type="journal article" date="2011" name="Genome Biol.">
        <title>The draft genome of the carcinogenic human liver fluke Clonorchis sinensis.</title>
        <authorList>
            <person name="Wang X."/>
            <person name="Chen W."/>
            <person name="Huang Y."/>
            <person name="Sun J."/>
            <person name="Men J."/>
            <person name="Liu H."/>
            <person name="Luo F."/>
            <person name="Guo L."/>
            <person name="Lv X."/>
            <person name="Deng C."/>
            <person name="Zhou C."/>
            <person name="Fan Y."/>
            <person name="Li X."/>
            <person name="Huang L."/>
            <person name="Hu Y."/>
            <person name="Liang C."/>
            <person name="Hu X."/>
            <person name="Xu J."/>
            <person name="Yu X."/>
        </authorList>
    </citation>
    <scope>NUCLEOTIDE SEQUENCE [LARGE SCALE GENOMIC DNA]</scope>
    <source>
        <strain evidence="3">Henan</strain>
    </source>
</reference>
<dbReference type="InterPro" id="IPR000210">
    <property type="entry name" value="BTB/POZ_dom"/>
</dbReference>
<name>G7YFX3_CLOSI</name>
<evidence type="ECO:0000313" key="3">
    <source>
        <dbReference type="EMBL" id="GAA51856.1"/>
    </source>
</evidence>
<dbReference type="PROSITE" id="PS50097">
    <property type="entry name" value="BTB"/>
    <property type="match status" value="1"/>
</dbReference>